<dbReference type="AlphaFoldDB" id="A0A0S4JJQ4"/>
<reference evidence="2" key="1">
    <citation type="submission" date="2015-09" db="EMBL/GenBank/DDBJ databases">
        <authorList>
            <consortium name="Pathogen Informatics"/>
        </authorList>
    </citation>
    <scope>NUCLEOTIDE SEQUENCE [LARGE SCALE GENOMIC DNA]</scope>
    <source>
        <strain evidence="2">Lake Konstanz</strain>
    </source>
</reference>
<protein>
    <submittedName>
        <fullName evidence="1">Uncharacterized protein</fullName>
    </submittedName>
</protein>
<accession>A0A0S4JJQ4</accession>
<keyword evidence="2" id="KW-1185">Reference proteome</keyword>
<dbReference type="Proteomes" id="UP000051952">
    <property type="component" value="Unassembled WGS sequence"/>
</dbReference>
<organism evidence="1 2">
    <name type="scientific">Bodo saltans</name>
    <name type="common">Flagellated protozoan</name>
    <dbReference type="NCBI Taxonomy" id="75058"/>
    <lineage>
        <taxon>Eukaryota</taxon>
        <taxon>Discoba</taxon>
        <taxon>Euglenozoa</taxon>
        <taxon>Kinetoplastea</taxon>
        <taxon>Metakinetoplastina</taxon>
        <taxon>Eubodonida</taxon>
        <taxon>Bodonidae</taxon>
        <taxon>Bodo</taxon>
    </lineage>
</organism>
<name>A0A0S4JJQ4_BODSA</name>
<gene>
    <name evidence="1" type="ORF">BSAL_26445</name>
</gene>
<sequence length="134" mass="14165">MGPHKSWGRGEDVFIQHAGSFIGHLGTHPSSVTLSKGGFGISDVEVVAPIAHCAAVVTSRTLFPTLIHMAWASVAADNENLAPSSTARAAMRSATLALLPVPRPQRTWSKLANDDLLAALMNMTDVIAYAYARG</sequence>
<dbReference type="VEuPathDB" id="TriTrypDB:BSAL_26445"/>
<evidence type="ECO:0000313" key="1">
    <source>
        <dbReference type="EMBL" id="CUG90385.1"/>
    </source>
</evidence>
<dbReference type="EMBL" id="CYKH01001817">
    <property type="protein sequence ID" value="CUG90385.1"/>
    <property type="molecule type" value="Genomic_DNA"/>
</dbReference>
<evidence type="ECO:0000313" key="2">
    <source>
        <dbReference type="Proteomes" id="UP000051952"/>
    </source>
</evidence>
<proteinExistence type="predicted"/>